<organism evidence="1 2">
    <name type="scientific">Fusobacterium vincentii 4_1_13</name>
    <dbReference type="NCBI Taxonomy" id="469606"/>
    <lineage>
        <taxon>Bacteria</taxon>
        <taxon>Fusobacteriati</taxon>
        <taxon>Fusobacteriota</taxon>
        <taxon>Fusobacteriia</taxon>
        <taxon>Fusobacteriales</taxon>
        <taxon>Fusobacteriaceae</taxon>
        <taxon>Fusobacterium</taxon>
    </lineage>
</organism>
<comment type="caution">
    <text evidence="1">The sequence shown here is derived from an EMBL/GenBank/DDBJ whole genome shotgun (WGS) entry which is preliminary data.</text>
</comment>
<dbReference type="EMBL" id="ACDE02000019">
    <property type="protein sequence ID" value="EEO39979.1"/>
    <property type="molecule type" value="Genomic_DNA"/>
</dbReference>
<dbReference type="AlphaFoldDB" id="A0A0M1VTJ4"/>
<proteinExistence type="predicted"/>
<name>A0A0M1VTJ4_FUSVC</name>
<dbReference type="RefSeq" id="WP_008802807.1">
    <property type="nucleotide sequence ID" value="NZ_KQ235737.1"/>
</dbReference>
<protein>
    <submittedName>
        <fullName evidence="1">Uncharacterized protein</fullName>
    </submittedName>
</protein>
<dbReference type="HOGENOM" id="CLU_1666866_0_0_0"/>
<dbReference type="eggNOG" id="ENOG5033936">
    <property type="taxonomic scope" value="Bacteria"/>
</dbReference>
<dbReference type="Proteomes" id="UP000004925">
    <property type="component" value="Unassembled WGS sequence"/>
</dbReference>
<sequence>MINVRELEEEIKKIIEPTIKGKIFPVYKGEERGEREIDIYIGSLPPDSEKTIIPAITIRVTGAKNTLEQKKLSVLISIGIFSETSEDGYLKICNLTQEIFEKVMEIGVINNRFEILPEAEWNLPEAQPYPYFLGFIDLNIIYEKDYRKDADNWINGGD</sequence>
<gene>
    <name evidence="1" type="ORF">FSCG_00692</name>
</gene>
<accession>A0A0M1VTJ4</accession>
<reference evidence="1 2" key="1">
    <citation type="submission" date="2011-10" db="EMBL/GenBank/DDBJ databases">
        <title>The Genome Sequence of Fusobacterium sp. 4_1_13.</title>
        <authorList>
            <consortium name="The Broad Institute Genome Sequencing Platform"/>
            <person name="Earl A."/>
            <person name="Ward D."/>
            <person name="Feldgarden M."/>
            <person name="Gevers D."/>
            <person name="Strauss J."/>
            <person name="Ambrose C."/>
            <person name="Allen-Vercoe E."/>
            <person name="Young S.K."/>
            <person name="Zeng Q."/>
            <person name="Gargeya S."/>
            <person name="Fitzgerald M."/>
            <person name="Haas B."/>
            <person name="Abouelleil A."/>
            <person name="Alvarado L."/>
            <person name="Arachchi H.M."/>
            <person name="Berlin A."/>
            <person name="Brown A."/>
            <person name="Chapman S.B."/>
            <person name="Chen Z."/>
            <person name="Dunbar C."/>
            <person name="Freedman E."/>
            <person name="Gearin G."/>
            <person name="Goldberg J."/>
            <person name="Griggs A."/>
            <person name="Gujja S."/>
            <person name="Heiman D."/>
            <person name="Howarth C."/>
            <person name="Larson L."/>
            <person name="Lui A."/>
            <person name="MacDonald P.J."/>
            <person name="Montmayeur A."/>
            <person name="Murphy C."/>
            <person name="Neiman D."/>
            <person name="Pearson M."/>
            <person name="Priest M."/>
            <person name="Roberts A."/>
            <person name="Saif S."/>
            <person name="Shea T."/>
            <person name="Shenoy N."/>
            <person name="Sisk P."/>
            <person name="Stolte C."/>
            <person name="Sykes S."/>
            <person name="Wortman J."/>
            <person name="Nusbaum C."/>
            <person name="Birren B."/>
        </authorList>
    </citation>
    <scope>NUCLEOTIDE SEQUENCE [LARGE SCALE GENOMIC DNA]</scope>
    <source>
        <strain evidence="1 2">4_1_13</strain>
    </source>
</reference>
<evidence type="ECO:0000313" key="2">
    <source>
        <dbReference type="Proteomes" id="UP000004925"/>
    </source>
</evidence>
<evidence type="ECO:0000313" key="1">
    <source>
        <dbReference type="EMBL" id="EEO39979.1"/>
    </source>
</evidence>